<dbReference type="KEGG" id="ilo:IL1571"/>
<keyword evidence="2" id="KW-1185">Reference proteome</keyword>
<gene>
    <name evidence="1" type="ordered locus">IL1571</name>
</gene>
<dbReference type="EMBL" id="AE017340">
    <property type="protein sequence ID" value="AAV82409.1"/>
    <property type="molecule type" value="Genomic_DNA"/>
</dbReference>
<dbReference type="GeneID" id="41336747"/>
<reference evidence="1 2" key="1">
    <citation type="journal article" date="2004" name="Proc. Natl. Acad. Sci. U.S.A.">
        <title>Genome sequence of the deep-sea gamma-proteobacterium Idiomarina loihiensis reveals amino acid fermentation as a source of carbon and energy.</title>
        <authorList>
            <person name="Hou S."/>
            <person name="Saw J.H."/>
            <person name="Lee K.S."/>
            <person name="Freitas T.A."/>
            <person name="Belisle C."/>
            <person name="Kawarabayasi Y."/>
            <person name="Donachie S.P."/>
            <person name="Pikina A."/>
            <person name="Galperin M.Y."/>
            <person name="Koonin E.V."/>
            <person name="Makarova K.S."/>
            <person name="Omelchenko M.V."/>
            <person name="Sorokin A."/>
            <person name="Wolf Y.I."/>
            <person name="Li Q.X."/>
            <person name="Keum Y.S."/>
            <person name="Campbell S."/>
            <person name="Denery J."/>
            <person name="Aizawa S."/>
            <person name="Shibata S."/>
            <person name="Malahoff A."/>
            <person name="Alam M."/>
        </authorList>
    </citation>
    <scope>NUCLEOTIDE SEQUENCE [LARGE SCALE GENOMIC DNA]</scope>
    <source>
        <strain evidence="2">ATCC BAA-735 / DSM 15497 / L2-TR</strain>
    </source>
</reference>
<dbReference type="OrthoDB" id="7911392at2"/>
<dbReference type="eggNOG" id="ENOG5032D7J">
    <property type="taxonomic scope" value="Bacteria"/>
</dbReference>
<dbReference type="STRING" id="283942.IL1571"/>
<dbReference type="RefSeq" id="WP_011234813.1">
    <property type="nucleotide sequence ID" value="NC_006512.1"/>
</dbReference>
<evidence type="ECO:0000313" key="1">
    <source>
        <dbReference type="EMBL" id="AAV82409.1"/>
    </source>
</evidence>
<organism evidence="1 2">
    <name type="scientific">Idiomarina loihiensis (strain ATCC BAA-735 / DSM 15497 / L2-TR)</name>
    <dbReference type="NCBI Taxonomy" id="283942"/>
    <lineage>
        <taxon>Bacteria</taxon>
        <taxon>Pseudomonadati</taxon>
        <taxon>Pseudomonadota</taxon>
        <taxon>Gammaproteobacteria</taxon>
        <taxon>Alteromonadales</taxon>
        <taxon>Idiomarinaceae</taxon>
        <taxon>Idiomarina</taxon>
    </lineage>
</organism>
<dbReference type="Proteomes" id="UP000001171">
    <property type="component" value="Chromosome"/>
</dbReference>
<dbReference type="PROSITE" id="PS51257">
    <property type="entry name" value="PROKAR_LIPOPROTEIN"/>
    <property type="match status" value="1"/>
</dbReference>
<evidence type="ECO:0000313" key="2">
    <source>
        <dbReference type="Proteomes" id="UP000001171"/>
    </source>
</evidence>
<dbReference type="HOGENOM" id="CLU_385341_0_0_6"/>
<proteinExistence type="predicted"/>
<protein>
    <submittedName>
        <fullName evidence="1">Uncharacterized conserved secreted protein</fullName>
    </submittedName>
</protein>
<accession>Q5QU95</accession>
<sequence>MLGRLSFVAFSALLVVACSESGPPKTLSFNPDDGEQRRYQMYSDTNIKVESKHYGNRSERLKTMMLLDYEVSDKPDIYSIRMRPQYMRMEFPQGDFTSFEDDGRGSSGDSIRKMMDAGFTVDIDKDTSAMVDFTIHEEPEDFRKQGIDPLQEILNDELGRPGFINDLKVEKGATQVLELKSPLPEITFTVEDFTDSTVTLSASGENNEAKVFGYVVLERDTGWTQRLTMIMDMPLPEEAAVSDGSMRMVTSIFPEDWLYGQNLEHLGYDEPFTIDNTDFSELNSNNKATDAEVLANDSGKMDFYGGRISLTYSHPGVSFESMGSMSIKVKDLIAKDSKGDALDIKLHENGVFTYTDSRNEKSETLIHLLPLGWTDVVDDLEQMTSIEATLERYETSYEIVEFPIDKDGSSIEMHGAKAILTPTKKDKEFELKLTATNDSYFDSQINGVSRAVLNYDTDASAPNWVSSAESRALAIAKRGDYAVTLRIAFEDELPETIELKFNRVTDNKTSEKKIVFYDEETLRSDTSIAPVDTVPLFKSDEMAVSVNDRDLEFSTSTLDELEPTSFDRAQLYLTLSPEQAGVCELNTEAKSKGNKHKRVMRENADPNRRNVVSHLKMPKKVVYQLMTDDGVQRFFYDTEVALELRCDGQPEWQPVDIALGEKSWMIPVESLLGEDWDEQQAEVAMSEFLRKYRFLNAKGKALAVLPQNDGGYSVDYLNSEFSEFVSDDGFLRIGGRVDKVEQLIAKGDPVTKEWTHQLPPMPDFESLQEAN</sequence>
<name>Q5QU95_IDILO</name>
<dbReference type="AlphaFoldDB" id="Q5QU95"/>